<dbReference type="EMBL" id="FNXY01000004">
    <property type="protein sequence ID" value="SEI98792.1"/>
    <property type="molecule type" value="Genomic_DNA"/>
</dbReference>
<keyword evidence="8" id="KW-1133">Transmembrane helix</keyword>
<evidence type="ECO:0000256" key="5">
    <source>
        <dbReference type="ARBA" id="ARBA00022670"/>
    </source>
</evidence>
<comment type="similarity">
    <text evidence="2 8">Belongs to the peptidase S26 family.</text>
</comment>
<accession>A0A1H6VES9</accession>
<feature type="domain" description="Peptidase S26" evidence="9">
    <location>
        <begin position="333"/>
        <end position="372"/>
    </location>
</feature>
<keyword evidence="8" id="KW-0812">Transmembrane</keyword>
<name>A0A1H6VES9_9BACT</name>
<sequence>MITSVKRKIQPLQKDLKNKESAFRDWLDSILFAVFAATLIRWLFFEAFVIPSSSMESTLLVGEYLFVSKLHYGTRTPITPLQVPLTHQTIWGTQIPSYLDWVSLPEFRLPGFSDVKRGDVVVFNIPSENEGVYQKYSNVLPNLKPHPIDLRTNYIKRCVAQAGDNLEVKGGQVYVNGIASTNPEGMQNDYFVSSAALINELNVFRKNGIREYSPYTETFNDTLAANDESGYIVKTTAGTAEKLKAYDFIKRVQLSVLPKGMKETYLYPNSELFDWNKDNYGPVTVPKEGMTISLIPRNIALFGEIIQFFEGNQNVVIKNGELIKAGQKITNYTFKQDYYFMMGDNRHNSADSRYWGFVPKNHIVGKAVFVWMSIDPDPINFLEKIRWNRLFSVIN</sequence>
<keyword evidence="6 8" id="KW-0378">Hydrolase</keyword>
<feature type="active site" evidence="7">
    <location>
        <position position="54"/>
    </location>
</feature>
<proteinExistence type="inferred from homology"/>
<evidence type="ECO:0000256" key="7">
    <source>
        <dbReference type="PIRSR" id="PIRSR600223-1"/>
    </source>
</evidence>
<dbReference type="InterPro" id="IPR000223">
    <property type="entry name" value="Pept_S26A_signal_pept_1"/>
</dbReference>
<evidence type="ECO:0000259" key="9">
    <source>
        <dbReference type="Pfam" id="PF10502"/>
    </source>
</evidence>
<keyword evidence="11" id="KW-1185">Reference proteome</keyword>
<dbReference type="RefSeq" id="WP_177197023.1">
    <property type="nucleotide sequence ID" value="NZ_FNXY01000004.1"/>
</dbReference>
<dbReference type="NCBIfam" id="TIGR02227">
    <property type="entry name" value="sigpep_I_bact"/>
    <property type="match status" value="2"/>
</dbReference>
<dbReference type="InterPro" id="IPR019756">
    <property type="entry name" value="Pept_S26A_signal_pept_1_Ser-AS"/>
</dbReference>
<dbReference type="PRINTS" id="PR00727">
    <property type="entry name" value="LEADERPTASE"/>
</dbReference>
<dbReference type="GO" id="GO:0006465">
    <property type="term" value="P:signal peptide processing"/>
    <property type="evidence" value="ECO:0007669"/>
    <property type="project" value="InterPro"/>
</dbReference>
<dbReference type="PROSITE" id="PS00501">
    <property type="entry name" value="SPASE_I_1"/>
    <property type="match status" value="1"/>
</dbReference>
<evidence type="ECO:0000313" key="11">
    <source>
        <dbReference type="Proteomes" id="UP000199532"/>
    </source>
</evidence>
<dbReference type="Gene3D" id="2.10.109.10">
    <property type="entry name" value="Umud Fragment, subunit A"/>
    <property type="match status" value="2"/>
</dbReference>
<feature type="active site" evidence="7">
    <location>
        <position position="156"/>
    </location>
</feature>
<comment type="catalytic activity">
    <reaction evidence="1 8">
        <text>Cleavage of hydrophobic, N-terminal signal or leader sequences from secreted and periplasmic proteins.</text>
        <dbReference type="EC" id="3.4.21.89"/>
    </reaction>
</comment>
<dbReference type="InterPro" id="IPR019533">
    <property type="entry name" value="Peptidase_S26"/>
</dbReference>
<dbReference type="SUPFAM" id="SSF51306">
    <property type="entry name" value="LexA/Signal peptidase"/>
    <property type="match status" value="1"/>
</dbReference>
<comment type="subcellular location">
    <subcellularLocation>
        <location evidence="8">Membrane</location>
        <topology evidence="8">Single-pass type II membrane protein</topology>
    </subcellularLocation>
</comment>
<dbReference type="InterPro" id="IPR019758">
    <property type="entry name" value="Pept_S26A_signal_pept_1_CS"/>
</dbReference>
<dbReference type="PROSITE" id="PS00761">
    <property type="entry name" value="SPASE_I_3"/>
    <property type="match status" value="1"/>
</dbReference>
<evidence type="ECO:0000256" key="3">
    <source>
        <dbReference type="ARBA" id="ARBA00013208"/>
    </source>
</evidence>
<dbReference type="CDD" id="cd06530">
    <property type="entry name" value="S26_SPase_I"/>
    <property type="match status" value="2"/>
</dbReference>
<dbReference type="GO" id="GO:0016020">
    <property type="term" value="C:membrane"/>
    <property type="evidence" value="ECO:0007669"/>
    <property type="project" value="UniProtKB-SubCell"/>
</dbReference>
<evidence type="ECO:0000313" key="10">
    <source>
        <dbReference type="EMBL" id="SEI98792.1"/>
    </source>
</evidence>
<protein>
    <recommendedName>
        <fullName evidence="4 8">Signal peptidase I</fullName>
        <ecNumber evidence="3 8">3.4.21.89</ecNumber>
    </recommendedName>
</protein>
<dbReference type="GO" id="GO:0004252">
    <property type="term" value="F:serine-type endopeptidase activity"/>
    <property type="evidence" value="ECO:0007669"/>
    <property type="project" value="InterPro"/>
</dbReference>
<dbReference type="GO" id="GO:0009003">
    <property type="term" value="F:signal peptidase activity"/>
    <property type="evidence" value="ECO:0007669"/>
    <property type="project" value="UniProtKB-EC"/>
</dbReference>
<keyword evidence="5 8" id="KW-0645">Protease</keyword>
<dbReference type="EC" id="3.4.21.89" evidence="3 8"/>
<keyword evidence="8" id="KW-0472">Membrane</keyword>
<dbReference type="PANTHER" id="PTHR43390:SF1">
    <property type="entry name" value="CHLOROPLAST PROCESSING PEPTIDASE"/>
    <property type="match status" value="1"/>
</dbReference>
<dbReference type="STRING" id="408657.SAMN04487995_2897"/>
<dbReference type="Proteomes" id="UP000199532">
    <property type="component" value="Unassembled WGS sequence"/>
</dbReference>
<feature type="transmembrane region" description="Helical" evidence="8">
    <location>
        <begin position="26"/>
        <end position="45"/>
    </location>
</feature>
<dbReference type="PANTHER" id="PTHR43390">
    <property type="entry name" value="SIGNAL PEPTIDASE I"/>
    <property type="match status" value="1"/>
</dbReference>
<evidence type="ECO:0000256" key="4">
    <source>
        <dbReference type="ARBA" id="ARBA00019232"/>
    </source>
</evidence>
<evidence type="ECO:0000256" key="1">
    <source>
        <dbReference type="ARBA" id="ARBA00000677"/>
    </source>
</evidence>
<evidence type="ECO:0000256" key="2">
    <source>
        <dbReference type="ARBA" id="ARBA00009370"/>
    </source>
</evidence>
<dbReference type="AlphaFoldDB" id="A0A1H6VES9"/>
<dbReference type="InterPro" id="IPR036286">
    <property type="entry name" value="LexA/Signal_pep-like_sf"/>
</dbReference>
<evidence type="ECO:0000256" key="8">
    <source>
        <dbReference type="RuleBase" id="RU362042"/>
    </source>
</evidence>
<evidence type="ECO:0000256" key="6">
    <source>
        <dbReference type="ARBA" id="ARBA00022801"/>
    </source>
</evidence>
<gene>
    <name evidence="10" type="ORF">SAMN04487995_2897</name>
</gene>
<dbReference type="Pfam" id="PF10502">
    <property type="entry name" value="Peptidase_S26"/>
    <property type="match status" value="2"/>
</dbReference>
<organism evidence="10 11">
    <name type="scientific">Dyadobacter koreensis</name>
    <dbReference type="NCBI Taxonomy" id="408657"/>
    <lineage>
        <taxon>Bacteria</taxon>
        <taxon>Pseudomonadati</taxon>
        <taxon>Bacteroidota</taxon>
        <taxon>Cytophagia</taxon>
        <taxon>Cytophagales</taxon>
        <taxon>Spirosomataceae</taxon>
        <taxon>Dyadobacter</taxon>
    </lineage>
</organism>
<feature type="domain" description="Peptidase S26" evidence="9">
    <location>
        <begin position="24"/>
        <end position="186"/>
    </location>
</feature>
<reference evidence="10 11" key="1">
    <citation type="submission" date="2016-10" db="EMBL/GenBank/DDBJ databases">
        <authorList>
            <person name="de Groot N.N."/>
        </authorList>
    </citation>
    <scope>NUCLEOTIDE SEQUENCE [LARGE SCALE GENOMIC DNA]</scope>
    <source>
        <strain evidence="10 11">DSM 19938</strain>
    </source>
</reference>